<evidence type="ECO:0000256" key="2">
    <source>
        <dbReference type="ARBA" id="ARBA00022741"/>
    </source>
</evidence>
<keyword evidence="6" id="KW-0694">RNA-binding</keyword>
<dbReference type="GO" id="GO:0003724">
    <property type="term" value="F:RNA helicase activity"/>
    <property type="evidence" value="ECO:0007669"/>
    <property type="project" value="UniProtKB-EC"/>
</dbReference>
<dbReference type="GO" id="GO:0005829">
    <property type="term" value="C:cytosol"/>
    <property type="evidence" value="ECO:0007669"/>
    <property type="project" value="TreeGrafter"/>
</dbReference>
<reference evidence="12" key="1">
    <citation type="submission" date="2020-05" db="EMBL/GenBank/DDBJ databases">
        <title>Phylogenomic resolution of chytrid fungi.</title>
        <authorList>
            <person name="Stajich J.E."/>
            <person name="Amses K."/>
            <person name="Simmons R."/>
            <person name="Seto K."/>
            <person name="Myers J."/>
            <person name="Bonds A."/>
            <person name="Quandt C.A."/>
            <person name="Barry K."/>
            <person name="Liu P."/>
            <person name="Grigoriev I."/>
            <person name="Longcore J.E."/>
            <person name="James T.Y."/>
        </authorList>
    </citation>
    <scope>NUCLEOTIDE SEQUENCE</scope>
    <source>
        <strain evidence="12">JEL0476</strain>
    </source>
</reference>
<dbReference type="SMART" id="SM00487">
    <property type="entry name" value="DEXDc"/>
    <property type="match status" value="1"/>
</dbReference>
<evidence type="ECO:0000313" key="12">
    <source>
        <dbReference type="EMBL" id="KAJ3220420.1"/>
    </source>
</evidence>
<dbReference type="PROSITE" id="PS51192">
    <property type="entry name" value="HELICASE_ATP_BIND_1"/>
    <property type="match status" value="1"/>
</dbReference>
<evidence type="ECO:0000259" key="11">
    <source>
        <dbReference type="PROSITE" id="PS51194"/>
    </source>
</evidence>
<dbReference type="EMBL" id="JADGJW010000305">
    <property type="protein sequence ID" value="KAJ3220420.1"/>
    <property type="molecule type" value="Genomic_DNA"/>
</dbReference>
<evidence type="ECO:0000256" key="8">
    <source>
        <dbReference type="RuleBase" id="RU000492"/>
    </source>
</evidence>
<dbReference type="InterPro" id="IPR011545">
    <property type="entry name" value="DEAD/DEAH_box_helicase_dom"/>
</dbReference>
<comment type="caution">
    <text evidence="12">The sequence shown here is derived from an EMBL/GenBank/DDBJ whole genome shotgun (WGS) entry which is preliminary data.</text>
</comment>
<gene>
    <name evidence="12" type="ORF">HK099_004369</name>
</gene>
<evidence type="ECO:0000313" key="13">
    <source>
        <dbReference type="Proteomes" id="UP001211065"/>
    </source>
</evidence>
<keyword evidence="3 8" id="KW-0378">Hydrolase</keyword>
<dbReference type="Proteomes" id="UP001211065">
    <property type="component" value="Unassembled WGS sequence"/>
</dbReference>
<dbReference type="Pfam" id="PF00270">
    <property type="entry name" value="DEAD"/>
    <property type="match status" value="1"/>
</dbReference>
<dbReference type="InterPro" id="IPR027417">
    <property type="entry name" value="P-loop_NTPase"/>
</dbReference>
<evidence type="ECO:0000256" key="6">
    <source>
        <dbReference type="ARBA" id="ARBA00022884"/>
    </source>
</evidence>
<evidence type="ECO:0000256" key="5">
    <source>
        <dbReference type="ARBA" id="ARBA00022840"/>
    </source>
</evidence>
<dbReference type="Pfam" id="PF00271">
    <property type="entry name" value="Helicase_C"/>
    <property type="match status" value="1"/>
</dbReference>
<dbReference type="PANTHER" id="PTHR47959:SF1">
    <property type="entry name" value="ATP-DEPENDENT RNA HELICASE DBPA"/>
    <property type="match status" value="1"/>
</dbReference>
<dbReference type="GO" id="GO:0005524">
    <property type="term" value="F:ATP binding"/>
    <property type="evidence" value="ECO:0007669"/>
    <property type="project" value="UniProtKB-KW"/>
</dbReference>
<name>A0AAD5Y0B3_9FUNG</name>
<dbReference type="PROSITE" id="PS51194">
    <property type="entry name" value="HELICASE_CTER"/>
    <property type="match status" value="1"/>
</dbReference>
<organism evidence="12 13">
    <name type="scientific">Clydaea vesicula</name>
    <dbReference type="NCBI Taxonomy" id="447962"/>
    <lineage>
        <taxon>Eukaryota</taxon>
        <taxon>Fungi</taxon>
        <taxon>Fungi incertae sedis</taxon>
        <taxon>Chytridiomycota</taxon>
        <taxon>Chytridiomycota incertae sedis</taxon>
        <taxon>Chytridiomycetes</taxon>
        <taxon>Lobulomycetales</taxon>
        <taxon>Lobulomycetaceae</taxon>
        <taxon>Clydaea</taxon>
    </lineage>
</organism>
<dbReference type="SMART" id="SM00490">
    <property type="entry name" value="HELICc"/>
    <property type="match status" value="1"/>
</dbReference>
<feature type="domain" description="Helicase ATP-binding" evidence="10">
    <location>
        <begin position="106"/>
        <end position="292"/>
    </location>
</feature>
<feature type="compositionally biased region" description="Polar residues" evidence="9">
    <location>
        <begin position="569"/>
        <end position="582"/>
    </location>
</feature>
<dbReference type="InterPro" id="IPR050079">
    <property type="entry name" value="DEAD_box_RNA_helicase"/>
</dbReference>
<keyword evidence="2 8" id="KW-0547">Nucleotide-binding</keyword>
<dbReference type="InterPro" id="IPR014001">
    <property type="entry name" value="Helicase_ATP-bd"/>
</dbReference>
<dbReference type="SUPFAM" id="SSF52540">
    <property type="entry name" value="P-loop containing nucleoside triphosphate hydrolases"/>
    <property type="match status" value="1"/>
</dbReference>
<keyword evidence="4 8" id="KW-0347">Helicase</keyword>
<evidence type="ECO:0000256" key="4">
    <source>
        <dbReference type="ARBA" id="ARBA00022806"/>
    </source>
</evidence>
<comment type="similarity">
    <text evidence="8">Belongs to the DEAD box helicase family.</text>
</comment>
<comment type="catalytic activity">
    <reaction evidence="7">
        <text>ATP + H2O = ADP + phosphate + H(+)</text>
        <dbReference type="Rhea" id="RHEA:13065"/>
        <dbReference type="ChEBI" id="CHEBI:15377"/>
        <dbReference type="ChEBI" id="CHEBI:15378"/>
        <dbReference type="ChEBI" id="CHEBI:30616"/>
        <dbReference type="ChEBI" id="CHEBI:43474"/>
        <dbReference type="ChEBI" id="CHEBI:456216"/>
        <dbReference type="EC" id="3.6.4.13"/>
    </reaction>
</comment>
<dbReference type="GO" id="GO:0016787">
    <property type="term" value="F:hydrolase activity"/>
    <property type="evidence" value="ECO:0007669"/>
    <property type="project" value="UniProtKB-KW"/>
</dbReference>
<dbReference type="GO" id="GO:0003723">
    <property type="term" value="F:RNA binding"/>
    <property type="evidence" value="ECO:0007669"/>
    <property type="project" value="UniProtKB-KW"/>
</dbReference>
<evidence type="ECO:0000256" key="7">
    <source>
        <dbReference type="ARBA" id="ARBA00047984"/>
    </source>
</evidence>
<dbReference type="EC" id="3.6.4.13" evidence="1"/>
<evidence type="ECO:0000259" key="10">
    <source>
        <dbReference type="PROSITE" id="PS51192"/>
    </source>
</evidence>
<evidence type="ECO:0000256" key="9">
    <source>
        <dbReference type="SAM" id="MobiDB-lite"/>
    </source>
</evidence>
<feature type="domain" description="Helicase C-terminal" evidence="11">
    <location>
        <begin position="319"/>
        <end position="479"/>
    </location>
</feature>
<dbReference type="AlphaFoldDB" id="A0AAD5Y0B3"/>
<dbReference type="InterPro" id="IPR001650">
    <property type="entry name" value="Helicase_C-like"/>
</dbReference>
<dbReference type="PANTHER" id="PTHR47959">
    <property type="entry name" value="ATP-DEPENDENT RNA HELICASE RHLE-RELATED"/>
    <property type="match status" value="1"/>
</dbReference>
<feature type="region of interest" description="Disordered" evidence="9">
    <location>
        <begin position="558"/>
        <end position="587"/>
    </location>
</feature>
<dbReference type="PROSITE" id="PS00039">
    <property type="entry name" value="DEAD_ATP_HELICASE"/>
    <property type="match status" value="1"/>
</dbReference>
<sequence>MWKKHKELLPVLKISSLLSSNSCILLSKRCLLQLSSVKGVGSSVCPKTFSVNFSTISEVHKEKKIAKKLNPISNDFSSLDLMDPIQESLNKVFKFEKMVGCQQPVLSSLPTAEDMLVKAKTGTGKTVAFLVAALEKLKNNSPNTWNAVLAGRHKVSILIIAPTRELAIQILAESQKICKFLPLKSVLICGGEMKRPQINNLTKQRCDIVVATPGRLLDILHSNEVMKTIFSKTRILILDEADRLLELGFKEEMEKIMTFLPTKERETLLFSATLNKETKHVAASTLKKNYLHIDCIPENEVESHHQIRQSYIISPFSQQLPLILDIIRKSKESNPLSKIIVFFPTANMVGYFSQVFNAIIGLEIIELHSRLNQIQRVGASKNFRAAMGGILFTTDVSARGIDYPDVTLILQVGIPITRDLYIHRVGRTGRAGKDGEAIMILSPYEKPFLKELNNLNVKEDVRHSPVFSASKKENIAKLQSIIRKAPKQESMECFFTWVGYMRGIFGKHKLDYEKINAASSEFAKHMLGIASPPTINKETDQKTRLHNLNEEKTNVNISDETGTMEGGRNTVQTRGSPKSSSFKVRKSTNRIASKVNGRN</sequence>
<keyword evidence="13" id="KW-1185">Reference proteome</keyword>
<accession>A0AAD5Y0B3</accession>
<protein>
    <recommendedName>
        <fullName evidence="1">RNA helicase</fullName>
        <ecNumber evidence="1">3.6.4.13</ecNumber>
    </recommendedName>
</protein>
<dbReference type="CDD" id="cd18787">
    <property type="entry name" value="SF2_C_DEAD"/>
    <property type="match status" value="1"/>
</dbReference>
<dbReference type="InterPro" id="IPR000629">
    <property type="entry name" value="RNA-helicase_DEAD-box_CS"/>
</dbReference>
<proteinExistence type="inferred from homology"/>
<dbReference type="Gene3D" id="3.40.50.300">
    <property type="entry name" value="P-loop containing nucleotide triphosphate hydrolases"/>
    <property type="match status" value="2"/>
</dbReference>
<keyword evidence="5 8" id="KW-0067">ATP-binding</keyword>
<evidence type="ECO:0000256" key="1">
    <source>
        <dbReference type="ARBA" id="ARBA00012552"/>
    </source>
</evidence>
<evidence type="ECO:0000256" key="3">
    <source>
        <dbReference type="ARBA" id="ARBA00022801"/>
    </source>
</evidence>